<evidence type="ECO:0000256" key="13">
    <source>
        <dbReference type="SAM" id="Phobius"/>
    </source>
</evidence>
<evidence type="ECO:0000256" key="2">
    <source>
        <dbReference type="ARBA" id="ARBA00006920"/>
    </source>
</evidence>
<dbReference type="EMBL" id="SNVW01000008">
    <property type="protein sequence ID" value="TDN43365.1"/>
    <property type="molecule type" value="Genomic_DNA"/>
</dbReference>
<keyword evidence="5 13" id="KW-0812">Transmembrane</keyword>
<evidence type="ECO:0000313" key="15">
    <source>
        <dbReference type="Proteomes" id="UP000295764"/>
    </source>
</evidence>
<evidence type="ECO:0000256" key="8">
    <source>
        <dbReference type="ARBA" id="ARBA00022989"/>
    </source>
</evidence>
<keyword evidence="7" id="KW-0630">Potassium</keyword>
<comment type="similarity">
    <text evidence="2">Belongs to the TMEM175 family.</text>
</comment>
<dbReference type="Pfam" id="PF06736">
    <property type="entry name" value="TMEM175"/>
    <property type="match status" value="1"/>
</dbReference>
<evidence type="ECO:0000256" key="3">
    <source>
        <dbReference type="ARBA" id="ARBA00022448"/>
    </source>
</evidence>
<organism evidence="14 15">
    <name type="scientific">Curtobacterium flaccumfaciens</name>
    <dbReference type="NCBI Taxonomy" id="2035"/>
    <lineage>
        <taxon>Bacteria</taxon>
        <taxon>Bacillati</taxon>
        <taxon>Actinomycetota</taxon>
        <taxon>Actinomycetes</taxon>
        <taxon>Micrococcales</taxon>
        <taxon>Microbacteriaceae</taxon>
        <taxon>Curtobacterium</taxon>
    </lineage>
</organism>
<keyword evidence="10 13" id="KW-0472">Membrane</keyword>
<feature type="transmembrane region" description="Helical" evidence="13">
    <location>
        <begin position="164"/>
        <end position="191"/>
    </location>
</feature>
<keyword evidence="3" id="KW-0813">Transport</keyword>
<feature type="transmembrane region" description="Helical" evidence="13">
    <location>
        <begin position="23"/>
        <end position="44"/>
    </location>
</feature>
<comment type="caution">
    <text evidence="14">The sequence shown here is derived from an EMBL/GenBank/DDBJ whole genome shotgun (WGS) entry which is preliminary data.</text>
</comment>
<dbReference type="RefSeq" id="WP_133520232.1">
    <property type="nucleotide sequence ID" value="NZ_SNVW01000008.1"/>
</dbReference>
<dbReference type="GO" id="GO:0015252">
    <property type="term" value="F:proton channel activity"/>
    <property type="evidence" value="ECO:0007669"/>
    <property type="project" value="InterPro"/>
</dbReference>
<keyword evidence="6" id="KW-0631">Potassium channel</keyword>
<reference evidence="14 15" key="1">
    <citation type="submission" date="2019-03" db="EMBL/GenBank/DDBJ databases">
        <title>Genomic analyses of the natural microbiome of Caenorhabditis elegans.</title>
        <authorList>
            <person name="Samuel B."/>
        </authorList>
    </citation>
    <scope>NUCLEOTIDE SEQUENCE [LARGE SCALE GENOMIC DNA]</scope>
    <source>
        <strain evidence="14 15">JUb65</strain>
    </source>
</reference>
<keyword evidence="9" id="KW-0406">Ion transport</keyword>
<comment type="subcellular location">
    <subcellularLocation>
        <location evidence="1">Membrane</location>
        <topology evidence="1">Multi-pass membrane protein</topology>
    </subcellularLocation>
</comment>
<comment type="catalytic activity">
    <reaction evidence="12">
        <text>K(+)(in) = K(+)(out)</text>
        <dbReference type="Rhea" id="RHEA:29463"/>
        <dbReference type="ChEBI" id="CHEBI:29103"/>
    </reaction>
</comment>
<evidence type="ECO:0000256" key="12">
    <source>
        <dbReference type="ARBA" id="ARBA00034430"/>
    </source>
</evidence>
<evidence type="ECO:0000256" key="10">
    <source>
        <dbReference type="ARBA" id="ARBA00023136"/>
    </source>
</evidence>
<keyword evidence="11" id="KW-0407">Ion channel</keyword>
<dbReference type="GO" id="GO:0005267">
    <property type="term" value="F:potassium channel activity"/>
    <property type="evidence" value="ECO:0007669"/>
    <property type="project" value="UniProtKB-KW"/>
</dbReference>
<evidence type="ECO:0000313" key="14">
    <source>
        <dbReference type="EMBL" id="TDN43365.1"/>
    </source>
</evidence>
<dbReference type="GO" id="GO:0016020">
    <property type="term" value="C:membrane"/>
    <property type="evidence" value="ECO:0007669"/>
    <property type="project" value="UniProtKB-SubCell"/>
</dbReference>
<keyword evidence="8 13" id="KW-1133">Transmembrane helix</keyword>
<feature type="transmembrane region" description="Helical" evidence="13">
    <location>
        <begin position="94"/>
        <end position="112"/>
    </location>
</feature>
<dbReference type="Proteomes" id="UP000295764">
    <property type="component" value="Unassembled WGS sequence"/>
</dbReference>
<evidence type="ECO:0000256" key="9">
    <source>
        <dbReference type="ARBA" id="ARBA00023065"/>
    </source>
</evidence>
<evidence type="ECO:0000256" key="5">
    <source>
        <dbReference type="ARBA" id="ARBA00022692"/>
    </source>
</evidence>
<dbReference type="OrthoDB" id="7626281at2"/>
<keyword evidence="4" id="KW-0633">Potassium transport</keyword>
<evidence type="ECO:0000256" key="11">
    <source>
        <dbReference type="ARBA" id="ARBA00023303"/>
    </source>
</evidence>
<evidence type="ECO:0000256" key="6">
    <source>
        <dbReference type="ARBA" id="ARBA00022826"/>
    </source>
</evidence>
<gene>
    <name evidence="14" type="ORF">EDF64_10835</name>
</gene>
<feature type="transmembrane region" description="Helical" evidence="13">
    <location>
        <begin position="56"/>
        <end position="74"/>
    </location>
</feature>
<protein>
    <submittedName>
        <fullName evidence="14">Putative membrane protein</fullName>
    </submittedName>
</protein>
<dbReference type="PANTHER" id="PTHR31462">
    <property type="entry name" value="ENDOSOMAL/LYSOSOMAL POTASSIUM CHANNEL TMEM175"/>
    <property type="match status" value="1"/>
</dbReference>
<name>A0A4R6DFD7_9MICO</name>
<accession>A0A4R6DFD7</accession>
<evidence type="ECO:0000256" key="1">
    <source>
        <dbReference type="ARBA" id="ARBA00004141"/>
    </source>
</evidence>
<sequence length="203" mass="22730">MSEQTEQARTERGLDRLVNFSDATVAIAITILILPLVGIAGELTHGESAGDLLSERWPAVLEFGITFWVISRFWTLHHQVFEHVRSYNLRIVRLNFLWLLSIVFLPFAANLLNTGESDDRVSHGLYLGSMVVTSLTLTVIEWELRRSPELLSSPLGDTWKGPTAAGLLALALVLAMIFPSVGLYWVLLLLLQTPIAAIVRRRR</sequence>
<evidence type="ECO:0000256" key="4">
    <source>
        <dbReference type="ARBA" id="ARBA00022538"/>
    </source>
</evidence>
<dbReference type="AlphaFoldDB" id="A0A4R6DFD7"/>
<dbReference type="PANTHER" id="PTHR31462:SF5">
    <property type="entry name" value="ENDOSOMAL_LYSOSOMAL PROTON CHANNEL TMEM175"/>
    <property type="match status" value="1"/>
</dbReference>
<proteinExistence type="inferred from homology"/>
<dbReference type="InterPro" id="IPR010617">
    <property type="entry name" value="TMEM175-like"/>
</dbReference>
<evidence type="ECO:0000256" key="7">
    <source>
        <dbReference type="ARBA" id="ARBA00022958"/>
    </source>
</evidence>